<protein>
    <submittedName>
        <fullName evidence="5">GNAT family N-acetyltransferase</fullName>
    </submittedName>
</protein>
<comment type="similarity">
    <text evidence="3">Belongs to the acetyltransferase family. RimJ subfamily.</text>
</comment>
<evidence type="ECO:0000256" key="2">
    <source>
        <dbReference type="ARBA" id="ARBA00023315"/>
    </source>
</evidence>
<dbReference type="EMBL" id="JANGAC010000018">
    <property type="protein sequence ID" value="MCQ4925115.1"/>
    <property type="molecule type" value="Genomic_DNA"/>
</dbReference>
<dbReference type="InterPro" id="IPR051531">
    <property type="entry name" value="N-acetyltransferase"/>
</dbReference>
<organism evidence="5 6">
    <name type="scientific">Tissierella carlieri</name>
    <dbReference type="NCBI Taxonomy" id="689904"/>
    <lineage>
        <taxon>Bacteria</taxon>
        <taxon>Bacillati</taxon>
        <taxon>Bacillota</taxon>
        <taxon>Tissierellia</taxon>
        <taxon>Tissierellales</taxon>
        <taxon>Tissierellaceae</taxon>
        <taxon>Tissierella</taxon>
    </lineage>
</organism>
<dbReference type="Gene3D" id="3.40.630.30">
    <property type="match status" value="1"/>
</dbReference>
<dbReference type="InterPro" id="IPR016181">
    <property type="entry name" value="Acyl_CoA_acyltransferase"/>
</dbReference>
<reference evidence="5 6" key="1">
    <citation type="submission" date="2022-06" db="EMBL/GenBank/DDBJ databases">
        <title>Isolation of gut microbiota from human fecal samples.</title>
        <authorList>
            <person name="Pamer E.G."/>
            <person name="Barat B."/>
            <person name="Waligurski E."/>
            <person name="Medina S."/>
            <person name="Paddock L."/>
            <person name="Mostad J."/>
        </authorList>
    </citation>
    <scope>NUCLEOTIDE SEQUENCE [LARGE SCALE GENOMIC DNA]</scope>
    <source>
        <strain evidence="5 6">DFI.7.95</strain>
    </source>
</reference>
<comment type="caution">
    <text evidence="5">The sequence shown here is derived from an EMBL/GenBank/DDBJ whole genome shotgun (WGS) entry which is preliminary data.</text>
</comment>
<dbReference type="PANTHER" id="PTHR43792">
    <property type="entry name" value="GNAT FAMILY, PUTATIVE (AFU_ORTHOLOGUE AFUA_3G00765)-RELATED-RELATED"/>
    <property type="match status" value="1"/>
</dbReference>
<proteinExistence type="inferred from homology"/>
<dbReference type="SUPFAM" id="SSF55729">
    <property type="entry name" value="Acyl-CoA N-acyltransferases (Nat)"/>
    <property type="match status" value="1"/>
</dbReference>
<evidence type="ECO:0000256" key="3">
    <source>
        <dbReference type="ARBA" id="ARBA00038502"/>
    </source>
</evidence>
<gene>
    <name evidence="5" type="ORF">NE686_18580</name>
</gene>
<keyword evidence="1" id="KW-0808">Transferase</keyword>
<keyword evidence="2" id="KW-0012">Acyltransferase</keyword>
<evidence type="ECO:0000313" key="5">
    <source>
        <dbReference type="EMBL" id="MCQ4925115.1"/>
    </source>
</evidence>
<dbReference type="InterPro" id="IPR000182">
    <property type="entry name" value="GNAT_dom"/>
</dbReference>
<dbReference type="PANTHER" id="PTHR43792:SF8">
    <property type="entry name" value="[RIBOSOMAL PROTEIN US5]-ALANINE N-ACETYLTRANSFERASE"/>
    <property type="match status" value="1"/>
</dbReference>
<evidence type="ECO:0000259" key="4">
    <source>
        <dbReference type="PROSITE" id="PS51186"/>
    </source>
</evidence>
<feature type="domain" description="N-acetyltransferase" evidence="4">
    <location>
        <begin position="12"/>
        <end position="178"/>
    </location>
</feature>
<name>A0ABT1SF48_9FIRM</name>
<evidence type="ECO:0000256" key="1">
    <source>
        <dbReference type="ARBA" id="ARBA00022679"/>
    </source>
</evidence>
<accession>A0ABT1SF48</accession>
<sequence length="183" mass="21381">MSNFEKVETNRLILREFIEADIQGVYQYASDPDVSKYEPWGPNSLKQTEEFVRICIEYQHQKDRVDFELAVTEKSSNKLIGACGLHISDKGNREGWIGYVINKLYWRKGYGTEIAEKLLDIGFNEFKLHRIYATCHPNNLGSEKVLQKIGMKKKGCLRKNMWCKDSWRDSLLYAILEDEYNQG</sequence>
<dbReference type="RefSeq" id="WP_256312693.1">
    <property type="nucleotide sequence ID" value="NZ_JANGAC010000018.1"/>
</dbReference>
<dbReference type="Proteomes" id="UP001524478">
    <property type="component" value="Unassembled WGS sequence"/>
</dbReference>
<dbReference type="Pfam" id="PF13302">
    <property type="entry name" value="Acetyltransf_3"/>
    <property type="match status" value="1"/>
</dbReference>
<dbReference type="CDD" id="cd04301">
    <property type="entry name" value="NAT_SF"/>
    <property type="match status" value="1"/>
</dbReference>
<dbReference type="PROSITE" id="PS51186">
    <property type="entry name" value="GNAT"/>
    <property type="match status" value="1"/>
</dbReference>
<keyword evidence="6" id="KW-1185">Reference proteome</keyword>
<evidence type="ECO:0000313" key="6">
    <source>
        <dbReference type="Proteomes" id="UP001524478"/>
    </source>
</evidence>